<sequence>MTEQYHIVVEKGLSSTGYGAKISQYGPFDRATGLVVLARVVDGLEPNVYVPYKQGTVLRVGETQYLDISDPRWSEPSQTRITLAEVVRASPR</sequence>
<dbReference type="Proteomes" id="UP000198949">
    <property type="component" value="Unassembled WGS sequence"/>
</dbReference>
<reference evidence="2" key="1">
    <citation type="submission" date="2016-10" db="EMBL/GenBank/DDBJ databases">
        <authorList>
            <person name="Varghese N."/>
            <person name="Submissions S."/>
        </authorList>
    </citation>
    <scope>NUCLEOTIDE SEQUENCE [LARGE SCALE GENOMIC DNA]</scope>
    <source>
        <strain evidence="2">CGMCC 4.3516</strain>
    </source>
</reference>
<evidence type="ECO:0000313" key="2">
    <source>
        <dbReference type="Proteomes" id="UP000198949"/>
    </source>
</evidence>
<gene>
    <name evidence="1" type="ORF">SAMN05216270_118132</name>
</gene>
<organism evidence="1 2">
    <name type="scientific">Glycomyces harbinensis</name>
    <dbReference type="NCBI Taxonomy" id="58114"/>
    <lineage>
        <taxon>Bacteria</taxon>
        <taxon>Bacillati</taxon>
        <taxon>Actinomycetota</taxon>
        <taxon>Actinomycetes</taxon>
        <taxon>Glycomycetales</taxon>
        <taxon>Glycomycetaceae</taxon>
        <taxon>Glycomyces</taxon>
    </lineage>
</organism>
<dbReference type="EMBL" id="FNAD01000018">
    <property type="protein sequence ID" value="SDE33981.1"/>
    <property type="molecule type" value="Genomic_DNA"/>
</dbReference>
<name>A0A1G7C3U4_9ACTN</name>
<evidence type="ECO:0000313" key="1">
    <source>
        <dbReference type="EMBL" id="SDE33981.1"/>
    </source>
</evidence>
<proteinExistence type="predicted"/>
<dbReference type="AlphaFoldDB" id="A0A1G7C3U4"/>
<accession>A0A1G7C3U4</accession>
<protein>
    <submittedName>
        <fullName evidence="1">Uncharacterized protein</fullName>
    </submittedName>
</protein>
<dbReference type="OrthoDB" id="5116527at2"/>
<dbReference type="RefSeq" id="WP_091039971.1">
    <property type="nucleotide sequence ID" value="NZ_FNAD01000018.1"/>
</dbReference>
<keyword evidence="2" id="KW-1185">Reference proteome</keyword>